<sequence>MKRVPLLLCMQCSAFAHDRAPAARLVMDRLPNQPRLASTVSASQRCMIYVHSFPRSLAIPIANFKRATESNKKQKKNLMNRR</sequence>
<organism evidence="1">
    <name type="scientific">Anopheles darlingi</name>
    <name type="common">Mosquito</name>
    <dbReference type="NCBI Taxonomy" id="43151"/>
    <lineage>
        <taxon>Eukaryota</taxon>
        <taxon>Metazoa</taxon>
        <taxon>Ecdysozoa</taxon>
        <taxon>Arthropoda</taxon>
        <taxon>Hexapoda</taxon>
        <taxon>Insecta</taxon>
        <taxon>Pterygota</taxon>
        <taxon>Neoptera</taxon>
        <taxon>Endopterygota</taxon>
        <taxon>Diptera</taxon>
        <taxon>Nematocera</taxon>
        <taxon>Culicoidea</taxon>
        <taxon>Culicidae</taxon>
        <taxon>Anophelinae</taxon>
        <taxon>Anopheles</taxon>
    </lineage>
</organism>
<dbReference type="AlphaFoldDB" id="A0A2M4D7I2"/>
<proteinExistence type="predicted"/>
<reference evidence="1" key="1">
    <citation type="submission" date="2018-01" db="EMBL/GenBank/DDBJ databases">
        <title>An insight into the sialome of Amazonian anophelines.</title>
        <authorList>
            <person name="Ribeiro J.M."/>
            <person name="Scarpassa V."/>
            <person name="Calvo E."/>
        </authorList>
    </citation>
    <scope>NUCLEOTIDE SEQUENCE</scope>
</reference>
<accession>A0A2M4D7I2</accession>
<name>A0A2M4D7I2_ANODA</name>
<protein>
    <submittedName>
        <fullName evidence="1">Putative secreted protein</fullName>
    </submittedName>
</protein>
<dbReference type="EMBL" id="GGFL01009318">
    <property type="protein sequence ID" value="MBW73496.1"/>
    <property type="molecule type" value="Transcribed_RNA"/>
</dbReference>
<evidence type="ECO:0000313" key="1">
    <source>
        <dbReference type="EMBL" id="MBW73496.1"/>
    </source>
</evidence>